<feature type="region of interest" description="Disordered" evidence="1">
    <location>
        <begin position="116"/>
        <end position="159"/>
    </location>
</feature>
<evidence type="ECO:0000256" key="1">
    <source>
        <dbReference type="SAM" id="MobiDB-lite"/>
    </source>
</evidence>
<evidence type="ECO:0000313" key="2">
    <source>
        <dbReference type="EMBL" id="KAF1969985.1"/>
    </source>
</evidence>
<proteinExistence type="predicted"/>
<reference evidence="2" key="1">
    <citation type="journal article" date="2020" name="Stud. Mycol.">
        <title>101 Dothideomycetes genomes: a test case for predicting lifestyles and emergence of pathogens.</title>
        <authorList>
            <person name="Haridas S."/>
            <person name="Albert R."/>
            <person name="Binder M."/>
            <person name="Bloem J."/>
            <person name="Labutti K."/>
            <person name="Salamov A."/>
            <person name="Andreopoulos B."/>
            <person name="Baker S."/>
            <person name="Barry K."/>
            <person name="Bills G."/>
            <person name="Bluhm B."/>
            <person name="Cannon C."/>
            <person name="Castanera R."/>
            <person name="Culley D."/>
            <person name="Daum C."/>
            <person name="Ezra D."/>
            <person name="Gonzalez J."/>
            <person name="Henrissat B."/>
            <person name="Kuo A."/>
            <person name="Liang C."/>
            <person name="Lipzen A."/>
            <person name="Lutzoni F."/>
            <person name="Magnuson J."/>
            <person name="Mondo S."/>
            <person name="Nolan M."/>
            <person name="Ohm R."/>
            <person name="Pangilinan J."/>
            <person name="Park H.-J."/>
            <person name="Ramirez L."/>
            <person name="Alfaro M."/>
            <person name="Sun H."/>
            <person name="Tritt A."/>
            <person name="Yoshinaga Y."/>
            <person name="Zwiers L.-H."/>
            <person name="Turgeon B."/>
            <person name="Goodwin S."/>
            <person name="Spatafora J."/>
            <person name="Crous P."/>
            <person name="Grigoriev I."/>
        </authorList>
    </citation>
    <scope>NUCLEOTIDE SEQUENCE</scope>
    <source>
        <strain evidence="2">CBS 107.79</strain>
    </source>
</reference>
<evidence type="ECO:0000313" key="3">
    <source>
        <dbReference type="Proteomes" id="UP000800036"/>
    </source>
</evidence>
<dbReference type="Proteomes" id="UP000800036">
    <property type="component" value="Unassembled WGS sequence"/>
</dbReference>
<dbReference type="AlphaFoldDB" id="A0A6A5UYU3"/>
<gene>
    <name evidence="2" type="ORF">BU23DRAFT_219137</name>
</gene>
<name>A0A6A5UYU3_9PLEO</name>
<feature type="compositionally biased region" description="Low complexity" evidence="1">
    <location>
        <begin position="143"/>
        <end position="159"/>
    </location>
</feature>
<protein>
    <recommendedName>
        <fullName evidence="4">Prion-inhibition and propagation HeLo domain-containing protein</fullName>
    </recommendedName>
</protein>
<keyword evidence="3" id="KW-1185">Reference proteome</keyword>
<dbReference type="OrthoDB" id="20872at2759"/>
<evidence type="ECO:0008006" key="4">
    <source>
        <dbReference type="Google" id="ProtNLM"/>
    </source>
</evidence>
<accession>A0A6A5UYU3</accession>
<organism evidence="2 3">
    <name type="scientific">Bimuria novae-zelandiae CBS 107.79</name>
    <dbReference type="NCBI Taxonomy" id="1447943"/>
    <lineage>
        <taxon>Eukaryota</taxon>
        <taxon>Fungi</taxon>
        <taxon>Dikarya</taxon>
        <taxon>Ascomycota</taxon>
        <taxon>Pezizomycotina</taxon>
        <taxon>Dothideomycetes</taxon>
        <taxon>Pleosporomycetidae</taxon>
        <taxon>Pleosporales</taxon>
        <taxon>Massarineae</taxon>
        <taxon>Didymosphaeriaceae</taxon>
        <taxon>Bimuria</taxon>
    </lineage>
</organism>
<sequence length="159" mass="17893">MRANLADRHSVAMDGTIMLLSTECSRLFEQLTSSLSDIRSQYRSSLRPELVNDQFERYKLWAGNLGAFQNSQPYVSIDYRLRKSPKVASQLKELLNILINSIRDVLPIALGERPNRHIDRDEHGSGNSSDSESKITDSPIDEPLPSEASEASELFELAN</sequence>
<dbReference type="EMBL" id="ML976704">
    <property type="protein sequence ID" value="KAF1969985.1"/>
    <property type="molecule type" value="Genomic_DNA"/>
</dbReference>